<proteinExistence type="predicted"/>
<dbReference type="Proteomes" id="UP000095287">
    <property type="component" value="Unplaced"/>
</dbReference>
<dbReference type="InterPro" id="IPR043504">
    <property type="entry name" value="Peptidase_S1_PA_chymotrypsin"/>
</dbReference>
<evidence type="ECO:0000259" key="1">
    <source>
        <dbReference type="Pfam" id="PF00089"/>
    </source>
</evidence>
<dbReference type="GO" id="GO:0004252">
    <property type="term" value="F:serine-type endopeptidase activity"/>
    <property type="evidence" value="ECO:0007669"/>
    <property type="project" value="InterPro"/>
</dbReference>
<dbReference type="WBParaSite" id="L893_g9575.t1">
    <property type="protein sequence ID" value="L893_g9575.t1"/>
    <property type="gene ID" value="L893_g9575"/>
</dbReference>
<dbReference type="GO" id="GO:0006508">
    <property type="term" value="P:proteolysis"/>
    <property type="evidence" value="ECO:0007669"/>
    <property type="project" value="InterPro"/>
</dbReference>
<organism evidence="2 3">
    <name type="scientific">Steinernema glaseri</name>
    <dbReference type="NCBI Taxonomy" id="37863"/>
    <lineage>
        <taxon>Eukaryota</taxon>
        <taxon>Metazoa</taxon>
        <taxon>Ecdysozoa</taxon>
        <taxon>Nematoda</taxon>
        <taxon>Chromadorea</taxon>
        <taxon>Rhabditida</taxon>
        <taxon>Tylenchina</taxon>
        <taxon>Panagrolaimomorpha</taxon>
        <taxon>Strongyloidoidea</taxon>
        <taxon>Steinernematidae</taxon>
        <taxon>Steinernema</taxon>
    </lineage>
</organism>
<dbReference type="AlphaFoldDB" id="A0A1I8AUB9"/>
<dbReference type="InterPro" id="IPR001254">
    <property type="entry name" value="Trypsin_dom"/>
</dbReference>
<dbReference type="Pfam" id="PF00089">
    <property type="entry name" value="Trypsin"/>
    <property type="match status" value="1"/>
</dbReference>
<accession>A0A1I8AUB9</accession>
<dbReference type="InterPro" id="IPR033116">
    <property type="entry name" value="TRYPSIN_SER"/>
</dbReference>
<evidence type="ECO:0000313" key="2">
    <source>
        <dbReference type="Proteomes" id="UP000095287"/>
    </source>
</evidence>
<reference evidence="3" key="1">
    <citation type="submission" date="2016-11" db="UniProtKB">
        <authorList>
            <consortium name="WormBaseParasite"/>
        </authorList>
    </citation>
    <scope>IDENTIFICATION</scope>
</reference>
<name>A0A1I8AUB9_9BILA</name>
<dbReference type="PROSITE" id="PS00135">
    <property type="entry name" value="TRYPSIN_SER"/>
    <property type="match status" value="1"/>
</dbReference>
<feature type="domain" description="Peptidase S1" evidence="1">
    <location>
        <begin position="3"/>
        <end position="79"/>
    </location>
</feature>
<dbReference type="SUPFAM" id="SSF50494">
    <property type="entry name" value="Trypsin-like serine proteases"/>
    <property type="match status" value="1"/>
</dbReference>
<dbReference type="Gene3D" id="2.40.10.10">
    <property type="entry name" value="Trypsin-like serine proteases"/>
    <property type="match status" value="1"/>
</dbReference>
<evidence type="ECO:0000313" key="3">
    <source>
        <dbReference type="WBParaSite" id="L893_g9575.t1"/>
    </source>
</evidence>
<sequence>AIAIGYGLTELRVTSQELLEAHSKIRPCGEEYDDKFICFGHEEGNVCYGDSGGPLLRKDKNGATWQYGVTSFVQGDNTTCFSQYAGTV</sequence>
<dbReference type="InterPro" id="IPR009003">
    <property type="entry name" value="Peptidase_S1_PA"/>
</dbReference>
<protein>
    <submittedName>
        <fullName evidence="3">Peptidase S1 domain-containing protein</fullName>
    </submittedName>
</protein>
<keyword evidence="2" id="KW-1185">Reference proteome</keyword>